<evidence type="ECO:0000256" key="2">
    <source>
        <dbReference type="ARBA" id="ARBA00022473"/>
    </source>
</evidence>
<proteinExistence type="inferred from homology"/>
<dbReference type="Pfam" id="PF02519">
    <property type="entry name" value="Auxin_inducible"/>
    <property type="match status" value="1"/>
</dbReference>
<sequence length="178" mass="19940">MISLVKLCSKWQKIVELGRSRRISYLAAEDQPNNDSPTHKGHFVIYTIDESRFTLPLKYLGSKIFQQLLKISEDEFGLPGDGPIRMPCGAVFMQYSIIASENRSIFVWLKMTKEGEDGVTGTKSEVPSVYKLSSSDSPGNTLISCHLNGLNYLTWARAMTTTLKAKDKLAFIEGKELN</sequence>
<comment type="similarity">
    <text evidence="1">Belongs to the ARG7 family.</text>
</comment>
<dbReference type="Pfam" id="PF14244">
    <property type="entry name" value="Retrotran_gag_3"/>
    <property type="match status" value="1"/>
</dbReference>
<feature type="domain" description="Retrotransposon Copia-like N-terminal" evidence="4">
    <location>
        <begin position="134"/>
        <end position="175"/>
    </location>
</feature>
<dbReference type="InterPro" id="IPR029472">
    <property type="entry name" value="Copia-like_N"/>
</dbReference>
<organism evidence="5 6">
    <name type="scientific">Punica granatum</name>
    <name type="common">Pomegranate</name>
    <dbReference type="NCBI Taxonomy" id="22663"/>
    <lineage>
        <taxon>Eukaryota</taxon>
        <taxon>Viridiplantae</taxon>
        <taxon>Streptophyta</taxon>
        <taxon>Embryophyta</taxon>
        <taxon>Tracheophyta</taxon>
        <taxon>Spermatophyta</taxon>
        <taxon>Magnoliopsida</taxon>
        <taxon>eudicotyledons</taxon>
        <taxon>Gunneridae</taxon>
        <taxon>Pentapetalae</taxon>
        <taxon>rosids</taxon>
        <taxon>malvids</taxon>
        <taxon>Myrtales</taxon>
        <taxon>Lythraceae</taxon>
        <taxon>Punica</taxon>
    </lineage>
</organism>
<evidence type="ECO:0000259" key="4">
    <source>
        <dbReference type="Pfam" id="PF14244"/>
    </source>
</evidence>
<dbReference type="AlphaFoldDB" id="A0A218XGW8"/>
<evidence type="ECO:0000313" key="6">
    <source>
        <dbReference type="Proteomes" id="UP000197138"/>
    </source>
</evidence>
<accession>A0A218XGW8</accession>
<comment type="caution">
    <text evidence="5">The sequence shown here is derived from an EMBL/GenBank/DDBJ whole genome shotgun (WGS) entry which is preliminary data.</text>
</comment>
<dbReference type="PANTHER" id="PTHR31175">
    <property type="entry name" value="AUXIN-RESPONSIVE FAMILY PROTEIN"/>
    <property type="match status" value="1"/>
</dbReference>
<keyword evidence="2" id="KW-0217">Developmental protein</keyword>
<evidence type="ECO:0000256" key="3">
    <source>
        <dbReference type="ARBA" id="ARBA00022604"/>
    </source>
</evidence>
<dbReference type="GO" id="GO:0009733">
    <property type="term" value="P:response to auxin"/>
    <property type="evidence" value="ECO:0007669"/>
    <property type="project" value="InterPro"/>
</dbReference>
<protein>
    <recommendedName>
        <fullName evidence="4">Retrotransposon Copia-like N-terminal domain-containing protein</fullName>
    </recommendedName>
</protein>
<reference evidence="6" key="1">
    <citation type="journal article" date="2017" name="Plant J.">
        <title>The pomegranate (Punica granatum L.) genome and the genomics of punicalagin biosynthesis.</title>
        <authorList>
            <person name="Qin G."/>
            <person name="Xu C."/>
            <person name="Ming R."/>
            <person name="Tang H."/>
            <person name="Guyot R."/>
            <person name="Kramer E.M."/>
            <person name="Hu Y."/>
            <person name="Yi X."/>
            <person name="Qi Y."/>
            <person name="Xu X."/>
            <person name="Gao Z."/>
            <person name="Pan H."/>
            <person name="Jian J."/>
            <person name="Tian Y."/>
            <person name="Yue Z."/>
            <person name="Xu Y."/>
        </authorList>
    </citation>
    <scope>NUCLEOTIDE SEQUENCE [LARGE SCALE GENOMIC DNA]</scope>
    <source>
        <strain evidence="6">cv. Dabenzi</strain>
    </source>
</reference>
<dbReference type="Proteomes" id="UP000197138">
    <property type="component" value="Unassembled WGS sequence"/>
</dbReference>
<gene>
    <name evidence="5" type="ORF">CDL15_Pgr004431</name>
</gene>
<dbReference type="InterPro" id="IPR003676">
    <property type="entry name" value="SAUR_fam"/>
</dbReference>
<name>A0A218XGW8_PUNGR</name>
<evidence type="ECO:0000256" key="1">
    <source>
        <dbReference type="ARBA" id="ARBA00006974"/>
    </source>
</evidence>
<dbReference type="EMBL" id="MTKT01001810">
    <property type="protein sequence ID" value="OWM84000.1"/>
    <property type="molecule type" value="Genomic_DNA"/>
</dbReference>
<keyword evidence="3" id="KW-0341">Growth regulation</keyword>
<evidence type="ECO:0000313" key="5">
    <source>
        <dbReference type="EMBL" id="OWM84000.1"/>
    </source>
</evidence>